<reference evidence="2" key="1">
    <citation type="submission" date="2020-06" db="EMBL/GenBank/DDBJ databases">
        <title>Draft genome of Bugula neritina, a colonial animal packing powerful symbionts and potential medicines.</title>
        <authorList>
            <person name="Rayko M."/>
        </authorList>
    </citation>
    <scope>NUCLEOTIDE SEQUENCE [LARGE SCALE GENOMIC DNA]</scope>
    <source>
        <strain evidence="2">Kwan_BN1</strain>
    </source>
</reference>
<dbReference type="EMBL" id="VXIV02000725">
    <property type="protein sequence ID" value="KAF6036427.1"/>
    <property type="molecule type" value="Genomic_DNA"/>
</dbReference>
<organism evidence="2 3">
    <name type="scientific">Bugula neritina</name>
    <name type="common">Brown bryozoan</name>
    <name type="synonym">Sertularia neritina</name>
    <dbReference type="NCBI Taxonomy" id="10212"/>
    <lineage>
        <taxon>Eukaryota</taxon>
        <taxon>Metazoa</taxon>
        <taxon>Spiralia</taxon>
        <taxon>Lophotrochozoa</taxon>
        <taxon>Bryozoa</taxon>
        <taxon>Gymnolaemata</taxon>
        <taxon>Cheilostomatida</taxon>
        <taxon>Flustrina</taxon>
        <taxon>Buguloidea</taxon>
        <taxon>Bugulidae</taxon>
        <taxon>Bugula</taxon>
    </lineage>
</organism>
<feature type="transmembrane region" description="Helical" evidence="1">
    <location>
        <begin position="43"/>
        <end position="65"/>
    </location>
</feature>
<keyword evidence="1" id="KW-0472">Membrane</keyword>
<dbReference type="AlphaFoldDB" id="A0A7J7KDR4"/>
<evidence type="ECO:0000313" key="3">
    <source>
        <dbReference type="Proteomes" id="UP000593567"/>
    </source>
</evidence>
<accession>A0A7J7KDR4</accession>
<evidence type="ECO:0000313" key="2">
    <source>
        <dbReference type="EMBL" id="KAF6036427.1"/>
    </source>
</evidence>
<protein>
    <submittedName>
        <fullName evidence="2">Uncharacterized protein</fullName>
    </submittedName>
</protein>
<sequence length="68" mass="7977">MYSQQLPLCVPTLTVGQMHLQLVILGHVTCDENVYMWFYLHILLYYVTSLSHSFPFLISQGLLLFHMM</sequence>
<keyword evidence="1" id="KW-1133">Transmembrane helix</keyword>
<name>A0A7J7KDR4_BUGNE</name>
<comment type="caution">
    <text evidence="2">The sequence shown here is derived from an EMBL/GenBank/DDBJ whole genome shotgun (WGS) entry which is preliminary data.</text>
</comment>
<keyword evidence="3" id="KW-1185">Reference proteome</keyword>
<dbReference type="Proteomes" id="UP000593567">
    <property type="component" value="Unassembled WGS sequence"/>
</dbReference>
<evidence type="ECO:0000256" key="1">
    <source>
        <dbReference type="SAM" id="Phobius"/>
    </source>
</evidence>
<gene>
    <name evidence="2" type="ORF">EB796_005271</name>
</gene>
<proteinExistence type="predicted"/>
<keyword evidence="1" id="KW-0812">Transmembrane</keyword>